<protein>
    <submittedName>
        <fullName evidence="1">Uncharacterized protein</fullName>
    </submittedName>
</protein>
<evidence type="ECO:0000313" key="1">
    <source>
        <dbReference type="EMBL" id="CAH8357084.1"/>
    </source>
</evidence>
<keyword evidence="2" id="KW-1185">Reference proteome</keyword>
<accession>A0ABC8KHV9</accession>
<dbReference type="Proteomes" id="UP001642260">
    <property type="component" value="Unassembled WGS sequence"/>
</dbReference>
<dbReference type="AlphaFoldDB" id="A0ABC8KHV9"/>
<sequence>MCMIGLLWFRDTELLLSSGCVTSLTFGVASLLDLADYLSSMEILLMDEGSIPDIGFLNITIWVPLKVENWK</sequence>
<dbReference type="EMBL" id="CAKOAT010227599">
    <property type="protein sequence ID" value="CAH8357084.1"/>
    <property type="molecule type" value="Genomic_DNA"/>
</dbReference>
<comment type="caution">
    <text evidence="1">The sequence shown here is derived from an EMBL/GenBank/DDBJ whole genome shotgun (WGS) entry which is preliminary data.</text>
</comment>
<proteinExistence type="predicted"/>
<reference evidence="1 2" key="1">
    <citation type="submission" date="2022-03" db="EMBL/GenBank/DDBJ databases">
        <authorList>
            <person name="Macdonald S."/>
            <person name="Ahmed S."/>
            <person name="Newling K."/>
        </authorList>
    </citation>
    <scope>NUCLEOTIDE SEQUENCE [LARGE SCALE GENOMIC DNA]</scope>
</reference>
<organism evidence="1 2">
    <name type="scientific">Eruca vesicaria subsp. sativa</name>
    <name type="common">Garden rocket</name>
    <name type="synonym">Eruca sativa</name>
    <dbReference type="NCBI Taxonomy" id="29727"/>
    <lineage>
        <taxon>Eukaryota</taxon>
        <taxon>Viridiplantae</taxon>
        <taxon>Streptophyta</taxon>
        <taxon>Embryophyta</taxon>
        <taxon>Tracheophyta</taxon>
        <taxon>Spermatophyta</taxon>
        <taxon>Magnoliopsida</taxon>
        <taxon>eudicotyledons</taxon>
        <taxon>Gunneridae</taxon>
        <taxon>Pentapetalae</taxon>
        <taxon>rosids</taxon>
        <taxon>malvids</taxon>
        <taxon>Brassicales</taxon>
        <taxon>Brassicaceae</taxon>
        <taxon>Brassiceae</taxon>
        <taxon>Eruca</taxon>
    </lineage>
</organism>
<evidence type="ECO:0000313" key="2">
    <source>
        <dbReference type="Proteomes" id="UP001642260"/>
    </source>
</evidence>
<gene>
    <name evidence="1" type="ORF">ERUC_LOCUS22839</name>
</gene>
<name>A0ABC8KHV9_ERUVS</name>